<keyword evidence="5" id="KW-0812">Transmembrane</keyword>
<sequence>MGVDRMTRDGYLNNISGVGPKDFNNVNYWAARLSIVADLTPNLENYIVASYTHSDTAGPISKLVAADASQGLGFLAAGQLATKPQGFYDVNNPLANSYSRITQWQVIDTTTWHASDTLTIKNIASYAQYTQNVHAPEFGTNFPFSLGPLGTYYIPFTQISPPPGLNTADQSTFTEELQFQGSAMDNRLTWQAGGYLEISDPLGLSGSQSPFLAACRSDGSDFQCTDPVGFATYVNILSQLPPGTPLAPIHVGSINYTVGSTYFHDVGLYAQGTYKLTDKLKLTGGFRYTWDSETNTSDRRSYILQYPPQYGLFPTTPNPVCTDPTATVRNCVTTLHQKSSKPTWLIDLDYTPTQDILLYAKYARGYRSATIAPNVSAPLNLVAPEQVDSYEIGVKTGFHGAVHGTLNVAAFYNDFSNQQLQVGFNARPGSGQASTAAPVNAGKSEIYGLEAEATLTPFRGLDLAAGYTYLHTKIKSVPDFSSYNDPNFTLAALFAVGDPEVLSPKNKITVSATYTLPLDESVGRISFGAIFTHRDSMLVNYTDRENPNPAIAAFSTLPALDLLNLNASWNSVAGSPVDLSVFATNVTNKKYYTYAAGLGSPSVGFETAAVGEPQMYGARIRVRFGK</sequence>
<dbReference type="Pfam" id="PF00593">
    <property type="entry name" value="TonB_dep_Rec_b-barrel"/>
    <property type="match status" value="1"/>
</dbReference>
<dbReference type="InterPro" id="IPR039426">
    <property type="entry name" value="TonB-dep_rcpt-like"/>
</dbReference>
<keyword evidence="6" id="KW-0408">Iron</keyword>
<evidence type="ECO:0000256" key="5">
    <source>
        <dbReference type="ARBA" id="ARBA00022692"/>
    </source>
</evidence>
<keyword evidence="2" id="KW-0813">Transport</keyword>
<evidence type="ECO:0000256" key="8">
    <source>
        <dbReference type="ARBA" id="ARBA00023077"/>
    </source>
</evidence>
<evidence type="ECO:0000256" key="3">
    <source>
        <dbReference type="ARBA" id="ARBA00022452"/>
    </source>
</evidence>
<dbReference type="PANTHER" id="PTHR32552:SF81">
    <property type="entry name" value="TONB-DEPENDENT OUTER MEMBRANE RECEPTOR"/>
    <property type="match status" value="1"/>
</dbReference>
<keyword evidence="4" id="KW-0410">Iron transport</keyword>
<keyword evidence="13" id="KW-1185">Reference proteome</keyword>
<evidence type="ECO:0000256" key="2">
    <source>
        <dbReference type="ARBA" id="ARBA00022448"/>
    </source>
</evidence>
<feature type="non-terminal residue" evidence="12">
    <location>
        <position position="1"/>
    </location>
</feature>
<name>A0ABU9YCY8_9SPHN</name>
<dbReference type="PANTHER" id="PTHR32552">
    <property type="entry name" value="FERRICHROME IRON RECEPTOR-RELATED"/>
    <property type="match status" value="1"/>
</dbReference>
<dbReference type="Gene3D" id="2.40.170.20">
    <property type="entry name" value="TonB-dependent receptor, beta-barrel domain"/>
    <property type="match status" value="1"/>
</dbReference>
<keyword evidence="10" id="KW-0998">Cell outer membrane</keyword>
<dbReference type="RefSeq" id="WP_345840606.1">
    <property type="nucleotide sequence ID" value="NZ_JBDIME010000070.1"/>
</dbReference>
<evidence type="ECO:0000313" key="12">
    <source>
        <dbReference type="EMBL" id="MEN2793678.1"/>
    </source>
</evidence>
<evidence type="ECO:0000256" key="6">
    <source>
        <dbReference type="ARBA" id="ARBA00023004"/>
    </source>
</evidence>
<evidence type="ECO:0000256" key="10">
    <source>
        <dbReference type="ARBA" id="ARBA00023237"/>
    </source>
</evidence>
<evidence type="ECO:0000256" key="1">
    <source>
        <dbReference type="ARBA" id="ARBA00004571"/>
    </source>
</evidence>
<evidence type="ECO:0000259" key="11">
    <source>
        <dbReference type="Pfam" id="PF00593"/>
    </source>
</evidence>
<protein>
    <submittedName>
        <fullName evidence="12">TonB-dependent receptor</fullName>
    </submittedName>
</protein>
<gene>
    <name evidence="12" type="ORF">ABC974_28975</name>
</gene>
<dbReference type="EMBL" id="JBDIME010000070">
    <property type="protein sequence ID" value="MEN2793678.1"/>
    <property type="molecule type" value="Genomic_DNA"/>
</dbReference>
<accession>A0ABU9YCY8</accession>
<keyword evidence="8" id="KW-0798">TonB box</keyword>
<comment type="caution">
    <text evidence="12">The sequence shown here is derived from an EMBL/GenBank/DDBJ whole genome shotgun (WGS) entry which is preliminary data.</text>
</comment>
<keyword evidence="9" id="KW-0472">Membrane</keyword>
<feature type="domain" description="TonB-dependent receptor-like beta-barrel" evidence="11">
    <location>
        <begin position="68"/>
        <end position="588"/>
    </location>
</feature>
<keyword evidence="7" id="KW-0406">Ion transport</keyword>
<dbReference type="Proteomes" id="UP001419910">
    <property type="component" value="Unassembled WGS sequence"/>
</dbReference>
<dbReference type="SUPFAM" id="SSF56935">
    <property type="entry name" value="Porins"/>
    <property type="match status" value="1"/>
</dbReference>
<evidence type="ECO:0000256" key="7">
    <source>
        <dbReference type="ARBA" id="ARBA00023065"/>
    </source>
</evidence>
<evidence type="ECO:0000313" key="13">
    <source>
        <dbReference type="Proteomes" id="UP001419910"/>
    </source>
</evidence>
<dbReference type="InterPro" id="IPR036942">
    <property type="entry name" value="Beta-barrel_TonB_sf"/>
</dbReference>
<evidence type="ECO:0000256" key="4">
    <source>
        <dbReference type="ARBA" id="ARBA00022496"/>
    </source>
</evidence>
<keyword evidence="12" id="KW-0675">Receptor</keyword>
<proteinExistence type="predicted"/>
<organism evidence="12 13">
    <name type="scientific">Sphingomonas oligophenolica</name>
    <dbReference type="NCBI Taxonomy" id="301154"/>
    <lineage>
        <taxon>Bacteria</taxon>
        <taxon>Pseudomonadati</taxon>
        <taxon>Pseudomonadota</taxon>
        <taxon>Alphaproteobacteria</taxon>
        <taxon>Sphingomonadales</taxon>
        <taxon>Sphingomonadaceae</taxon>
        <taxon>Sphingomonas</taxon>
    </lineage>
</organism>
<comment type="subcellular location">
    <subcellularLocation>
        <location evidence="1">Cell outer membrane</location>
        <topology evidence="1">Multi-pass membrane protein</topology>
    </subcellularLocation>
</comment>
<evidence type="ECO:0000256" key="9">
    <source>
        <dbReference type="ARBA" id="ARBA00023136"/>
    </source>
</evidence>
<dbReference type="InterPro" id="IPR000531">
    <property type="entry name" value="Beta-barrel_TonB"/>
</dbReference>
<keyword evidence="3" id="KW-1134">Transmembrane beta strand</keyword>
<reference evidence="12 13" key="1">
    <citation type="submission" date="2024-05" db="EMBL/GenBank/DDBJ databases">
        <authorList>
            <person name="Liu Q."/>
            <person name="Xin Y.-H."/>
        </authorList>
    </citation>
    <scope>NUCLEOTIDE SEQUENCE [LARGE SCALE GENOMIC DNA]</scope>
    <source>
        <strain evidence="12 13">CGMCC 1.10181</strain>
    </source>
</reference>